<dbReference type="CDD" id="cd00130">
    <property type="entry name" value="PAS"/>
    <property type="match status" value="2"/>
</dbReference>
<dbReference type="PROSITE" id="PS50109">
    <property type="entry name" value="HIS_KIN"/>
    <property type="match status" value="1"/>
</dbReference>
<organism evidence="12 13">
    <name type="scientific">Candidatus Marinarcus aquaticus</name>
    <dbReference type="NCBI Taxonomy" id="2044504"/>
    <lineage>
        <taxon>Bacteria</taxon>
        <taxon>Pseudomonadati</taxon>
        <taxon>Campylobacterota</taxon>
        <taxon>Epsilonproteobacteria</taxon>
        <taxon>Campylobacterales</taxon>
        <taxon>Arcobacteraceae</taxon>
        <taxon>Candidatus Marinarcus</taxon>
    </lineage>
</organism>
<dbReference type="SUPFAM" id="SSF47384">
    <property type="entry name" value="Homodimeric domain of signal transducing histidine kinase"/>
    <property type="match status" value="1"/>
</dbReference>
<dbReference type="InterPro" id="IPR001610">
    <property type="entry name" value="PAC"/>
</dbReference>
<evidence type="ECO:0000256" key="1">
    <source>
        <dbReference type="ARBA" id="ARBA00000085"/>
    </source>
</evidence>
<evidence type="ECO:0000256" key="5">
    <source>
        <dbReference type="ARBA" id="ARBA00022741"/>
    </source>
</evidence>
<dbReference type="PANTHER" id="PTHR43065:SF46">
    <property type="entry name" value="C4-DICARBOXYLATE TRANSPORT SENSOR PROTEIN DCTB"/>
    <property type="match status" value="1"/>
</dbReference>
<evidence type="ECO:0000256" key="3">
    <source>
        <dbReference type="ARBA" id="ARBA00022553"/>
    </source>
</evidence>
<dbReference type="InterPro" id="IPR003661">
    <property type="entry name" value="HisK_dim/P_dom"/>
</dbReference>
<dbReference type="Pfam" id="PF13426">
    <property type="entry name" value="PAS_9"/>
    <property type="match status" value="2"/>
</dbReference>
<dbReference type="Proteomes" id="UP000290657">
    <property type="component" value="Unassembled WGS sequence"/>
</dbReference>
<reference evidence="12 13" key="1">
    <citation type="submission" date="2017-10" db="EMBL/GenBank/DDBJ databases">
        <title>Genomics of the genus Arcobacter.</title>
        <authorList>
            <person name="Perez-Cataluna A."/>
            <person name="Figueras M.J."/>
        </authorList>
    </citation>
    <scope>NUCLEOTIDE SEQUENCE [LARGE SCALE GENOMIC DNA]</scope>
    <source>
        <strain evidence="12 13">CECT 8987</strain>
    </source>
</reference>
<keyword evidence="5" id="KW-0547">Nucleotide-binding</keyword>
<dbReference type="SMART" id="SM00387">
    <property type="entry name" value="HATPase_c"/>
    <property type="match status" value="1"/>
</dbReference>
<dbReference type="InterPro" id="IPR003594">
    <property type="entry name" value="HATPase_dom"/>
</dbReference>
<dbReference type="SMART" id="SM00091">
    <property type="entry name" value="PAS"/>
    <property type="match status" value="2"/>
</dbReference>
<keyword evidence="7" id="KW-0067">ATP-binding</keyword>
<evidence type="ECO:0000256" key="2">
    <source>
        <dbReference type="ARBA" id="ARBA00012438"/>
    </source>
</evidence>
<dbReference type="PRINTS" id="PR00344">
    <property type="entry name" value="BCTRLSENSOR"/>
</dbReference>
<dbReference type="InterPro" id="IPR004358">
    <property type="entry name" value="Sig_transdc_His_kin-like_C"/>
</dbReference>
<dbReference type="Gene3D" id="3.30.565.10">
    <property type="entry name" value="Histidine kinase-like ATPase, C-terminal domain"/>
    <property type="match status" value="1"/>
</dbReference>
<keyword evidence="4" id="KW-0808">Transferase</keyword>
<dbReference type="InterPro" id="IPR005467">
    <property type="entry name" value="His_kinase_dom"/>
</dbReference>
<dbReference type="Gene3D" id="1.10.287.130">
    <property type="match status" value="1"/>
</dbReference>
<evidence type="ECO:0000313" key="13">
    <source>
        <dbReference type="Proteomes" id="UP000290657"/>
    </source>
</evidence>
<dbReference type="CDD" id="cd00082">
    <property type="entry name" value="HisKA"/>
    <property type="match status" value="1"/>
</dbReference>
<evidence type="ECO:0000313" key="12">
    <source>
        <dbReference type="EMBL" id="RXJ60266.1"/>
    </source>
</evidence>
<dbReference type="EMBL" id="PDKN01000002">
    <property type="protein sequence ID" value="RXJ60266.1"/>
    <property type="molecule type" value="Genomic_DNA"/>
</dbReference>
<proteinExistence type="predicted"/>
<feature type="domain" description="Histidine kinase" evidence="9">
    <location>
        <begin position="285"/>
        <end position="501"/>
    </location>
</feature>
<dbReference type="Gene3D" id="3.30.450.20">
    <property type="entry name" value="PAS domain"/>
    <property type="match status" value="2"/>
</dbReference>
<keyword evidence="6" id="KW-0418">Kinase</keyword>
<dbReference type="SMART" id="SM00388">
    <property type="entry name" value="HisKA"/>
    <property type="match status" value="1"/>
</dbReference>
<dbReference type="PROSITE" id="PS50112">
    <property type="entry name" value="PAS"/>
    <property type="match status" value="2"/>
</dbReference>
<keyword evidence="8" id="KW-0902">Two-component regulatory system</keyword>
<keyword evidence="13" id="KW-1185">Reference proteome</keyword>
<dbReference type="InterPro" id="IPR036097">
    <property type="entry name" value="HisK_dim/P_sf"/>
</dbReference>
<feature type="domain" description="PAS" evidence="10">
    <location>
        <begin position="145"/>
        <end position="196"/>
    </location>
</feature>
<dbReference type="SUPFAM" id="SSF55785">
    <property type="entry name" value="PYP-like sensor domain (PAS domain)"/>
    <property type="match status" value="2"/>
</dbReference>
<feature type="domain" description="PAC" evidence="11">
    <location>
        <begin position="197"/>
        <end position="251"/>
    </location>
</feature>
<dbReference type="CDD" id="cd00075">
    <property type="entry name" value="HATPase"/>
    <property type="match status" value="1"/>
</dbReference>
<evidence type="ECO:0000259" key="11">
    <source>
        <dbReference type="PROSITE" id="PS50113"/>
    </source>
</evidence>
<evidence type="ECO:0000259" key="10">
    <source>
        <dbReference type="PROSITE" id="PS50112"/>
    </source>
</evidence>
<dbReference type="NCBIfam" id="TIGR00229">
    <property type="entry name" value="sensory_box"/>
    <property type="match status" value="2"/>
</dbReference>
<evidence type="ECO:0000256" key="7">
    <source>
        <dbReference type="ARBA" id="ARBA00022840"/>
    </source>
</evidence>
<evidence type="ECO:0000256" key="6">
    <source>
        <dbReference type="ARBA" id="ARBA00022777"/>
    </source>
</evidence>
<dbReference type="OrthoDB" id="9795133at2"/>
<protein>
    <recommendedName>
        <fullName evidence="2">histidine kinase</fullName>
        <ecNumber evidence="2">2.7.13.3</ecNumber>
    </recommendedName>
</protein>
<gene>
    <name evidence="12" type="ORF">CRV04_04495</name>
</gene>
<dbReference type="GO" id="GO:0005524">
    <property type="term" value="F:ATP binding"/>
    <property type="evidence" value="ECO:0007669"/>
    <property type="project" value="UniProtKB-KW"/>
</dbReference>
<dbReference type="InterPro" id="IPR036890">
    <property type="entry name" value="HATPase_C_sf"/>
</dbReference>
<dbReference type="EC" id="2.7.13.3" evidence="2"/>
<dbReference type="PROSITE" id="PS50113">
    <property type="entry name" value="PAC"/>
    <property type="match status" value="1"/>
</dbReference>
<dbReference type="InterPro" id="IPR035965">
    <property type="entry name" value="PAS-like_dom_sf"/>
</dbReference>
<feature type="domain" description="PAS" evidence="10">
    <location>
        <begin position="16"/>
        <end position="86"/>
    </location>
</feature>
<dbReference type="SUPFAM" id="SSF55874">
    <property type="entry name" value="ATPase domain of HSP90 chaperone/DNA topoisomerase II/histidine kinase"/>
    <property type="match status" value="1"/>
</dbReference>
<accession>A0A4Q0XS90</accession>
<dbReference type="InterPro" id="IPR000014">
    <property type="entry name" value="PAS"/>
</dbReference>
<evidence type="ECO:0000259" key="9">
    <source>
        <dbReference type="PROSITE" id="PS50109"/>
    </source>
</evidence>
<comment type="caution">
    <text evidence="12">The sequence shown here is derived from an EMBL/GenBank/DDBJ whole genome shotgun (WGS) entry which is preliminary data.</text>
</comment>
<dbReference type="InterPro" id="IPR000700">
    <property type="entry name" value="PAS-assoc_C"/>
</dbReference>
<sequence length="501" mass="57650">MTRCWMSIDIEKLKQSNNELREIVNNSWDGIGIFDKSSKFIYVNNAFSPILGYKKEELLQHTFESFILDEYKEAFRNLLKANEQNQYSSEVQVVCQRKDNQKVYLQITVSLMLNKEFFVVSAKDITKQISDDEILDKYVLSSHTNLEGVITKVSSAFVALSGYKKEELIGQNQNDVIFKENSKEILDKYNAGLKSNQEWSGNLKCCKKDGAFFWISVKIKPIYNKYGDTTGYTYLMFDITNELTLTSQKRNLSNQVSVAQEEIKQKDKILIQQSKLAIMAETLQMVSHEWRQPLNIISIQAQKLELQYSMDMCPNPDEIVKVLENIKNTASELSSTIEEFQNYVSLKGGTKQITPSEIITKAIERFKQDQEANKIDIFKDIMEETPAFETYQNELTTILVNLFINSKEAILRNEVKNGVIKVKQYFVDNFIFFEVSDNGKGIKEEIIDKIFEPYFSTKDSQHGVGLGLYTCKMIIEMHLGGTIEVQNHAQGATFIIKLPMK</sequence>
<dbReference type="GO" id="GO:0000155">
    <property type="term" value="F:phosphorelay sensor kinase activity"/>
    <property type="evidence" value="ECO:0007669"/>
    <property type="project" value="InterPro"/>
</dbReference>
<name>A0A4Q0XS90_9BACT</name>
<dbReference type="AlphaFoldDB" id="A0A4Q0XS90"/>
<evidence type="ECO:0000256" key="4">
    <source>
        <dbReference type="ARBA" id="ARBA00022679"/>
    </source>
</evidence>
<comment type="catalytic activity">
    <reaction evidence="1">
        <text>ATP + protein L-histidine = ADP + protein N-phospho-L-histidine.</text>
        <dbReference type="EC" id="2.7.13.3"/>
    </reaction>
</comment>
<evidence type="ECO:0000256" key="8">
    <source>
        <dbReference type="ARBA" id="ARBA00023012"/>
    </source>
</evidence>
<dbReference type="SMART" id="SM00086">
    <property type="entry name" value="PAC"/>
    <property type="match status" value="2"/>
</dbReference>
<dbReference type="PANTHER" id="PTHR43065">
    <property type="entry name" value="SENSOR HISTIDINE KINASE"/>
    <property type="match status" value="1"/>
</dbReference>
<dbReference type="Pfam" id="PF02518">
    <property type="entry name" value="HATPase_c"/>
    <property type="match status" value="1"/>
</dbReference>
<keyword evidence="3" id="KW-0597">Phosphoprotein</keyword>